<name>A0A225WI96_9STRA</name>
<gene>
    <name evidence="1" type="ORF">PHMEG_0008616</name>
</gene>
<proteinExistence type="predicted"/>
<dbReference type="EMBL" id="NBNE01000752">
    <property type="protein sequence ID" value="OWZ17441.1"/>
    <property type="molecule type" value="Genomic_DNA"/>
</dbReference>
<dbReference type="Proteomes" id="UP000198211">
    <property type="component" value="Unassembled WGS sequence"/>
</dbReference>
<organism evidence="1 2">
    <name type="scientific">Phytophthora megakarya</name>
    <dbReference type="NCBI Taxonomy" id="4795"/>
    <lineage>
        <taxon>Eukaryota</taxon>
        <taxon>Sar</taxon>
        <taxon>Stramenopiles</taxon>
        <taxon>Oomycota</taxon>
        <taxon>Peronosporomycetes</taxon>
        <taxon>Peronosporales</taxon>
        <taxon>Peronosporaceae</taxon>
        <taxon>Phytophthora</taxon>
    </lineage>
</organism>
<sequence length="73" mass="7969">MERLLEGISVHNKVEHLQMNLTKVVIDLIYAVHLFMSQALPLGVSVSRLTIASVDANCTSKSMTQTNVKSSIG</sequence>
<evidence type="ECO:0000313" key="1">
    <source>
        <dbReference type="EMBL" id="OWZ17441.1"/>
    </source>
</evidence>
<comment type="caution">
    <text evidence="1">The sequence shown here is derived from an EMBL/GenBank/DDBJ whole genome shotgun (WGS) entry which is preliminary data.</text>
</comment>
<dbReference type="AlphaFoldDB" id="A0A225WI96"/>
<reference evidence="2" key="1">
    <citation type="submission" date="2017-03" db="EMBL/GenBank/DDBJ databases">
        <title>Phytopthora megakarya and P. palmivora, two closely related causual agents of cacao black pod achieved similar genome size and gene model numbers by different mechanisms.</title>
        <authorList>
            <person name="Ali S."/>
            <person name="Shao J."/>
            <person name="Larry D.J."/>
            <person name="Kronmiller B."/>
            <person name="Shen D."/>
            <person name="Strem M.D."/>
            <person name="Melnick R.L."/>
            <person name="Guiltinan M.J."/>
            <person name="Tyler B.M."/>
            <person name="Meinhardt L.W."/>
            <person name="Bailey B.A."/>
        </authorList>
    </citation>
    <scope>NUCLEOTIDE SEQUENCE [LARGE SCALE GENOMIC DNA]</scope>
    <source>
        <strain evidence="2">zdho120</strain>
    </source>
</reference>
<accession>A0A225WI96</accession>
<evidence type="ECO:0000313" key="2">
    <source>
        <dbReference type="Proteomes" id="UP000198211"/>
    </source>
</evidence>
<keyword evidence="2" id="KW-1185">Reference proteome</keyword>
<protein>
    <submittedName>
        <fullName evidence="1">Uncharacterized protein</fullName>
    </submittedName>
</protein>